<accession>A0A511MR98</accession>
<dbReference type="Gene3D" id="3.80.10.10">
    <property type="entry name" value="Ribonuclease Inhibitor"/>
    <property type="match status" value="1"/>
</dbReference>
<evidence type="ECO:0008006" key="3">
    <source>
        <dbReference type="Google" id="ProtNLM"/>
    </source>
</evidence>
<comment type="caution">
    <text evidence="1">The sequence shown here is derived from an EMBL/GenBank/DDBJ whole genome shotgun (WGS) entry which is preliminary data.</text>
</comment>
<organism evidence="1 2">
    <name type="scientific">Nocardia ninae NBRC 108245</name>
    <dbReference type="NCBI Taxonomy" id="1210091"/>
    <lineage>
        <taxon>Bacteria</taxon>
        <taxon>Bacillati</taxon>
        <taxon>Actinomycetota</taxon>
        <taxon>Actinomycetes</taxon>
        <taxon>Mycobacteriales</taxon>
        <taxon>Nocardiaceae</taxon>
        <taxon>Nocardia</taxon>
    </lineage>
</organism>
<evidence type="ECO:0000313" key="1">
    <source>
        <dbReference type="EMBL" id="GEM42536.1"/>
    </source>
</evidence>
<dbReference type="NCBIfam" id="NF038076">
    <property type="entry name" value="fam_STM4015"/>
    <property type="match status" value="1"/>
</dbReference>
<proteinExistence type="predicted"/>
<gene>
    <name evidence="1" type="ORF">NN4_70550</name>
</gene>
<dbReference type="SUPFAM" id="SSF52047">
    <property type="entry name" value="RNI-like"/>
    <property type="match status" value="1"/>
</dbReference>
<name>A0A511MR98_9NOCA</name>
<protein>
    <recommendedName>
        <fullName evidence="3">Leucine-rich repeat domain-containing protein</fullName>
    </recommendedName>
</protein>
<dbReference type="Proteomes" id="UP000321424">
    <property type="component" value="Unassembled WGS sequence"/>
</dbReference>
<dbReference type="InterPro" id="IPR032675">
    <property type="entry name" value="LRR_dom_sf"/>
</dbReference>
<dbReference type="RefSeq" id="WP_147140188.1">
    <property type="nucleotide sequence ID" value="NZ_BJXA01000071.1"/>
</dbReference>
<sequence>MSVGDHLQEFGGLPAYDFPTTDTDGPEKSAGVVLPVTDSVAWRIGVPSYEEEESWGAAFAEFLDTVDTTEVRALIVGCWTEAYETKPDEVFEALLDAKDRFPALRALFLGDIVGEECEISWIHQGQPTLLLEAFPELTELGIRGGQELVFPAIRHERLRKLTVETGGMPAEVVRGIAASDLPALTHLDLWLGTSEYGGDAGIADLAPILAGTRLPSLKHLALRNSEIQDEVCAALASAPVVARLDVLDVSMGVLTDDGAAALLTGQPLTHLQFLDLHHNYLSAAMRTRLTEALAPAGVKLNLDPDDAYSDEDEDAGTVWRFVAVGE</sequence>
<evidence type="ECO:0000313" key="2">
    <source>
        <dbReference type="Proteomes" id="UP000321424"/>
    </source>
</evidence>
<dbReference type="EMBL" id="BJXA01000071">
    <property type="protein sequence ID" value="GEM42536.1"/>
    <property type="molecule type" value="Genomic_DNA"/>
</dbReference>
<dbReference type="InterPro" id="IPR047722">
    <property type="entry name" value="STM4015-like"/>
</dbReference>
<dbReference type="AlphaFoldDB" id="A0A511MR98"/>
<dbReference type="OrthoDB" id="9781345at2"/>
<keyword evidence="2" id="KW-1185">Reference proteome</keyword>
<reference evidence="1 2" key="1">
    <citation type="submission" date="2019-07" db="EMBL/GenBank/DDBJ databases">
        <title>Whole genome shotgun sequence of Nocardia ninae NBRC 108245.</title>
        <authorList>
            <person name="Hosoyama A."/>
            <person name="Uohara A."/>
            <person name="Ohji S."/>
            <person name="Ichikawa N."/>
        </authorList>
    </citation>
    <scope>NUCLEOTIDE SEQUENCE [LARGE SCALE GENOMIC DNA]</scope>
    <source>
        <strain evidence="1 2">NBRC 108245</strain>
    </source>
</reference>